<proteinExistence type="inferred from homology"/>
<dbReference type="EMBL" id="UOEU01000459">
    <property type="protein sequence ID" value="VAW33579.1"/>
    <property type="molecule type" value="Genomic_DNA"/>
</dbReference>
<dbReference type="PANTHER" id="PTHR10458">
    <property type="entry name" value="PEPTIDE DEFORMYLASE"/>
    <property type="match status" value="1"/>
</dbReference>
<dbReference type="PIRSF" id="PIRSF004749">
    <property type="entry name" value="Pep_def"/>
    <property type="match status" value="1"/>
</dbReference>
<feature type="compositionally biased region" description="Acidic residues" evidence="5">
    <location>
        <begin position="179"/>
        <end position="190"/>
    </location>
</feature>
<evidence type="ECO:0000256" key="3">
    <source>
        <dbReference type="ARBA" id="ARBA00022801"/>
    </source>
</evidence>
<feature type="region of interest" description="Disordered" evidence="5">
    <location>
        <begin position="176"/>
        <end position="198"/>
    </location>
</feature>
<gene>
    <name evidence="6" type="ORF">MNBD_CHLOROFLEXI01-2701</name>
</gene>
<dbReference type="EC" id="3.5.1.88" evidence="6"/>
<dbReference type="NCBIfam" id="TIGR00079">
    <property type="entry name" value="pept_deformyl"/>
    <property type="match status" value="1"/>
</dbReference>
<organism evidence="6">
    <name type="scientific">hydrothermal vent metagenome</name>
    <dbReference type="NCBI Taxonomy" id="652676"/>
    <lineage>
        <taxon>unclassified sequences</taxon>
        <taxon>metagenomes</taxon>
        <taxon>ecological metagenomes</taxon>
    </lineage>
</organism>
<dbReference type="CDD" id="cd00487">
    <property type="entry name" value="Pep_deformylase"/>
    <property type="match status" value="1"/>
</dbReference>
<evidence type="ECO:0000256" key="4">
    <source>
        <dbReference type="ARBA" id="ARBA00022917"/>
    </source>
</evidence>
<dbReference type="GO" id="GO:0042586">
    <property type="term" value="F:peptide deformylase activity"/>
    <property type="evidence" value="ECO:0007669"/>
    <property type="project" value="UniProtKB-EC"/>
</dbReference>
<keyword evidence="2" id="KW-0479">Metal-binding</keyword>
<evidence type="ECO:0000256" key="2">
    <source>
        <dbReference type="ARBA" id="ARBA00022723"/>
    </source>
</evidence>
<dbReference type="HAMAP" id="MF_00163">
    <property type="entry name" value="Pep_deformylase"/>
    <property type="match status" value="1"/>
</dbReference>
<accession>A0A3B0V9S6</accession>
<evidence type="ECO:0000256" key="5">
    <source>
        <dbReference type="SAM" id="MobiDB-lite"/>
    </source>
</evidence>
<dbReference type="Gene3D" id="3.90.45.10">
    <property type="entry name" value="Peptide deformylase"/>
    <property type="match status" value="1"/>
</dbReference>
<protein>
    <submittedName>
        <fullName evidence="6">Peptide deformylase</fullName>
        <ecNumber evidence="6">3.5.1.88</ecNumber>
    </submittedName>
</protein>
<evidence type="ECO:0000313" key="6">
    <source>
        <dbReference type="EMBL" id="VAW33579.1"/>
    </source>
</evidence>
<dbReference type="Pfam" id="PF01327">
    <property type="entry name" value="Pep_deformylase"/>
    <property type="match status" value="1"/>
</dbReference>
<dbReference type="SUPFAM" id="SSF56420">
    <property type="entry name" value="Peptide deformylase"/>
    <property type="match status" value="1"/>
</dbReference>
<keyword evidence="3 6" id="KW-0378">Hydrolase</keyword>
<dbReference type="GO" id="GO:0005739">
    <property type="term" value="C:mitochondrion"/>
    <property type="evidence" value="ECO:0007669"/>
    <property type="project" value="UniProtKB-ARBA"/>
</dbReference>
<dbReference type="FunFam" id="3.90.45.10:FF:000003">
    <property type="entry name" value="Peptide deformylase"/>
    <property type="match status" value="1"/>
</dbReference>
<dbReference type="NCBIfam" id="NF001159">
    <property type="entry name" value="PRK00150.1-3"/>
    <property type="match status" value="1"/>
</dbReference>
<keyword evidence="4" id="KW-0648">Protein biosynthesis</keyword>
<sequence>MTELQIVTLPDEGLRKKARPVTKFDAELQTLIDDMIETMRVANGVGLAAPQIGQSRQLAIIESLPKTDDEENEIEDSRDLFVIVNPRIVWESNDVVDGIEGCLSIPGYLGEVERPYSVRVRAQDRHGKPLKFRLKGWTARIFQHEIDHLNGVLFIDKLTARENLWTEEAYYEMQKAKMEEEEEGVEEETAVPEPEKNS</sequence>
<evidence type="ECO:0000256" key="1">
    <source>
        <dbReference type="ARBA" id="ARBA00010759"/>
    </source>
</evidence>
<dbReference type="AlphaFoldDB" id="A0A3B0V9S6"/>
<reference evidence="6" key="1">
    <citation type="submission" date="2018-06" db="EMBL/GenBank/DDBJ databases">
        <authorList>
            <person name="Zhirakovskaya E."/>
        </authorList>
    </citation>
    <scope>NUCLEOTIDE SEQUENCE</scope>
</reference>
<comment type="similarity">
    <text evidence="1">Belongs to the polypeptide deformylase family.</text>
</comment>
<dbReference type="PANTHER" id="PTHR10458:SF22">
    <property type="entry name" value="PEPTIDE DEFORMYLASE"/>
    <property type="match status" value="1"/>
</dbReference>
<dbReference type="GO" id="GO:0006412">
    <property type="term" value="P:translation"/>
    <property type="evidence" value="ECO:0007669"/>
    <property type="project" value="UniProtKB-KW"/>
</dbReference>
<dbReference type="InterPro" id="IPR023635">
    <property type="entry name" value="Peptide_deformylase"/>
</dbReference>
<dbReference type="GO" id="GO:0046872">
    <property type="term" value="F:metal ion binding"/>
    <property type="evidence" value="ECO:0007669"/>
    <property type="project" value="UniProtKB-KW"/>
</dbReference>
<name>A0A3B0V9S6_9ZZZZ</name>
<dbReference type="PRINTS" id="PR01576">
    <property type="entry name" value="PDEFORMYLASE"/>
</dbReference>
<dbReference type="InterPro" id="IPR036821">
    <property type="entry name" value="Peptide_deformylase_sf"/>
</dbReference>